<dbReference type="Proteomes" id="UP000092482">
    <property type="component" value="Chromosome"/>
</dbReference>
<protein>
    <submittedName>
        <fullName evidence="1">Uncharacterized protein</fullName>
    </submittedName>
</protein>
<dbReference type="AlphaFoldDB" id="A0A1B1NFR7"/>
<evidence type="ECO:0000313" key="1">
    <source>
        <dbReference type="EMBL" id="ANS80268.1"/>
    </source>
</evidence>
<name>A0A1B1NFR7_9MICO</name>
<keyword evidence="2" id="KW-1185">Reference proteome</keyword>
<dbReference type="PATRIC" id="fig|1758689.4.peg.2998"/>
<gene>
    <name evidence="1" type="ORF">SGUI_2872</name>
</gene>
<dbReference type="STRING" id="1758689.SGUI_2872"/>
<sequence length="659" mass="70039">MTTDQPVLSLRAVAALAHVQRPVVSMWRSRSADSELPFPEPVAQRGRAELFGGDDIVSWLEASGRGNNPDARADVMLHAQPAELFDNDFGDELEALLCLLRLTAGERVGSTTDQIQDLAEERDPDDDLLFSEVVRAGERAPSIMRYLSRLVDASYGHANALEILDRRQAHLSRDSATLTAEAEDLFGELTAATALDVGASAICLEDVGGHAAAIVAAGIASLREGIEVDVVVSGDDALARSARRRYVISGAGPTMSPPAQRLVIGNLQPSDGSTDVGVVLDAIDNLQLEQTDADRVVIVGPASALCDDLPGEAEKQRAAVLRLGRVRLVAKLPAGLLVHHPRQHLGVWVLGPEGRERPADRRAVMTADLSDVQMSPRAVSELATDVVAALESRQVLHAFAFATYRPLVEVLADGGPVVVPGSRPRPAATSDAEDVLAVQDLLRSARCDDLVALDPSGGSTGGRITVEQALRSRLLTLVPGVRLAAEPLGSGSLRLITSAVVQEQSHPLHVDPLDPGVAGGRRTEPGDVVFVTSPRPRAMVDRDGMSVVAYPARVLRSAPGSGLVPDVLADVVNALPDTARQWRGWLLPQVDPSAADDLGAVLGRLADEESELRRRSAALRHARSVLAGLVADGGAAVTLRNVEKHDKHESQHYAERRVS</sequence>
<proteinExistence type="predicted"/>
<dbReference type="KEGG" id="serj:SGUI_2872"/>
<reference evidence="1 2" key="1">
    <citation type="submission" date="2016-03" db="EMBL/GenBank/DDBJ databases">
        <title>Shallow-sea hydrothermal system.</title>
        <authorList>
            <person name="Tang K."/>
        </authorList>
    </citation>
    <scope>NUCLEOTIDE SEQUENCE [LARGE SCALE GENOMIC DNA]</scope>
    <source>
        <strain evidence="1 2">JLT9</strain>
    </source>
</reference>
<organism evidence="1 2">
    <name type="scientific">Serinicoccus hydrothermalis</name>
    <dbReference type="NCBI Taxonomy" id="1758689"/>
    <lineage>
        <taxon>Bacteria</taxon>
        <taxon>Bacillati</taxon>
        <taxon>Actinomycetota</taxon>
        <taxon>Actinomycetes</taxon>
        <taxon>Micrococcales</taxon>
        <taxon>Ornithinimicrobiaceae</taxon>
        <taxon>Serinicoccus</taxon>
    </lineage>
</organism>
<dbReference type="EMBL" id="CP014989">
    <property type="protein sequence ID" value="ANS80268.1"/>
    <property type="molecule type" value="Genomic_DNA"/>
</dbReference>
<accession>A0A1B1NFR7</accession>
<dbReference type="OrthoDB" id="9784823at2"/>
<dbReference type="RefSeq" id="WP_066641512.1">
    <property type="nucleotide sequence ID" value="NZ_CP014989.1"/>
</dbReference>
<evidence type="ECO:0000313" key="2">
    <source>
        <dbReference type="Proteomes" id="UP000092482"/>
    </source>
</evidence>